<dbReference type="AlphaFoldDB" id="A0A7C8GRT0"/>
<keyword evidence="2" id="KW-1185">Reference proteome</keyword>
<evidence type="ECO:0000313" key="2">
    <source>
        <dbReference type="Proteomes" id="UP000480246"/>
    </source>
</evidence>
<dbReference type="OrthoDB" id="2696719at2"/>
<name>A0A7C8GRT0_9BACI</name>
<sequence>MRLFRTLLTIFALAGVIYRFRMKVINFIASVPFLRKISVRFAMQIPFIRKKFMQSMFLKQ</sequence>
<evidence type="ECO:0000313" key="1">
    <source>
        <dbReference type="EMBL" id="KAB8128436.1"/>
    </source>
</evidence>
<dbReference type="RefSeq" id="WP_153405853.1">
    <property type="nucleotide sequence ID" value="NZ_ML762438.1"/>
</dbReference>
<reference evidence="1 2" key="1">
    <citation type="submission" date="2019-10" db="EMBL/GenBank/DDBJ databases">
        <title>Gracilibacillus sp. nov. isolated from rice seeds.</title>
        <authorList>
            <person name="He S."/>
        </authorList>
    </citation>
    <scope>NUCLEOTIDE SEQUENCE [LARGE SCALE GENOMIC DNA]</scope>
    <source>
        <strain evidence="1 2">TD8</strain>
    </source>
</reference>
<gene>
    <name evidence="1" type="ORF">F9U64_16000</name>
</gene>
<dbReference type="EMBL" id="WEID01000082">
    <property type="protein sequence ID" value="KAB8128436.1"/>
    <property type="molecule type" value="Genomic_DNA"/>
</dbReference>
<proteinExistence type="predicted"/>
<organism evidence="1 2">
    <name type="scientific">Gracilibacillus oryzae</name>
    <dbReference type="NCBI Taxonomy" id="1672701"/>
    <lineage>
        <taxon>Bacteria</taxon>
        <taxon>Bacillati</taxon>
        <taxon>Bacillota</taxon>
        <taxon>Bacilli</taxon>
        <taxon>Bacillales</taxon>
        <taxon>Bacillaceae</taxon>
        <taxon>Gracilibacillus</taxon>
    </lineage>
</organism>
<dbReference type="Proteomes" id="UP000480246">
    <property type="component" value="Unassembled WGS sequence"/>
</dbReference>
<protein>
    <submittedName>
        <fullName evidence="1">Sodium:proton antiporter</fullName>
    </submittedName>
</protein>
<comment type="caution">
    <text evidence="1">The sequence shown here is derived from an EMBL/GenBank/DDBJ whole genome shotgun (WGS) entry which is preliminary data.</text>
</comment>
<accession>A0A7C8GRT0</accession>